<evidence type="ECO:0000313" key="3">
    <source>
        <dbReference type="Proteomes" id="UP001320420"/>
    </source>
</evidence>
<feature type="region of interest" description="Disordered" evidence="1">
    <location>
        <begin position="1"/>
        <end position="39"/>
    </location>
</feature>
<name>A0AAN9UCB4_9PEZI</name>
<dbReference type="AlphaFoldDB" id="A0AAN9UCB4"/>
<proteinExistence type="predicted"/>
<feature type="compositionally biased region" description="Acidic residues" evidence="1">
    <location>
        <begin position="136"/>
        <end position="148"/>
    </location>
</feature>
<sequence length="185" mass="20489">MSTGALSTGHYRYHSQDQDSNQSQGQGQGRGRAQDKRIPVVIGASSPALELHHPDPILPSNHSCSWKDRYLALASETRMLKAEVSARADVMGEEVPQFAFASISEAAATRGSEDGGEGKSHHHHRHHHHHKQQQQEDGEGEREEGCYYDDDDIGLEGVTIVMHMRDKDDLIIDTDLTQGQTQSQT</sequence>
<evidence type="ECO:0000313" key="2">
    <source>
        <dbReference type="EMBL" id="KAK7743740.1"/>
    </source>
</evidence>
<feature type="compositionally biased region" description="Basic residues" evidence="1">
    <location>
        <begin position="120"/>
        <end position="132"/>
    </location>
</feature>
<reference evidence="2 3" key="1">
    <citation type="submission" date="2024-02" db="EMBL/GenBank/DDBJ databases">
        <title>De novo assembly and annotation of 12 fungi associated with fruit tree decline syndrome in Ontario, Canada.</title>
        <authorList>
            <person name="Sulman M."/>
            <person name="Ellouze W."/>
            <person name="Ilyukhin E."/>
        </authorList>
    </citation>
    <scope>NUCLEOTIDE SEQUENCE [LARGE SCALE GENOMIC DNA]</scope>
    <source>
        <strain evidence="2 3">M11/M66-122</strain>
    </source>
</reference>
<evidence type="ECO:0000256" key="1">
    <source>
        <dbReference type="SAM" id="MobiDB-lite"/>
    </source>
</evidence>
<feature type="region of interest" description="Disordered" evidence="1">
    <location>
        <begin position="107"/>
        <end position="148"/>
    </location>
</feature>
<dbReference type="EMBL" id="JAKJXP020000129">
    <property type="protein sequence ID" value="KAK7743740.1"/>
    <property type="molecule type" value="Genomic_DNA"/>
</dbReference>
<organism evidence="2 3">
    <name type="scientific">Diatrype stigma</name>
    <dbReference type="NCBI Taxonomy" id="117547"/>
    <lineage>
        <taxon>Eukaryota</taxon>
        <taxon>Fungi</taxon>
        <taxon>Dikarya</taxon>
        <taxon>Ascomycota</taxon>
        <taxon>Pezizomycotina</taxon>
        <taxon>Sordariomycetes</taxon>
        <taxon>Xylariomycetidae</taxon>
        <taxon>Xylariales</taxon>
        <taxon>Diatrypaceae</taxon>
        <taxon>Diatrype</taxon>
    </lineage>
</organism>
<accession>A0AAN9UCB4</accession>
<keyword evidence="3" id="KW-1185">Reference proteome</keyword>
<gene>
    <name evidence="2" type="ORF">SLS62_010432</name>
</gene>
<dbReference type="Proteomes" id="UP001320420">
    <property type="component" value="Unassembled WGS sequence"/>
</dbReference>
<protein>
    <submittedName>
        <fullName evidence="2">Uncharacterized protein</fullName>
    </submittedName>
</protein>
<comment type="caution">
    <text evidence="2">The sequence shown here is derived from an EMBL/GenBank/DDBJ whole genome shotgun (WGS) entry which is preliminary data.</text>
</comment>